<sequence length="111" mass="12031">MVCNDDSRESARADGVAVGRGTDVSRPPEPTATADVTGPVVVELARYETRCLARHSTVGRRWHRVGPPLPVPRSFRTTLVPFTATTRGTARIEPVSLRQGRSESPSIVAPR</sequence>
<evidence type="ECO:0000313" key="3">
    <source>
        <dbReference type="Proteomes" id="UP001430455"/>
    </source>
</evidence>
<evidence type="ECO:0000313" key="2">
    <source>
        <dbReference type="EMBL" id="MBX0296058.1"/>
    </source>
</evidence>
<dbReference type="RefSeq" id="WP_220580662.1">
    <property type="nucleotide sequence ID" value="NZ_RKLT01000004.1"/>
</dbReference>
<name>A0AAW4PEQ4_9EURY</name>
<protein>
    <submittedName>
        <fullName evidence="2">Uncharacterized protein</fullName>
    </submittedName>
</protein>
<evidence type="ECO:0000256" key="1">
    <source>
        <dbReference type="SAM" id="MobiDB-lite"/>
    </source>
</evidence>
<dbReference type="EMBL" id="RKLT01000004">
    <property type="protein sequence ID" value="MBX0296058.1"/>
    <property type="molecule type" value="Genomic_DNA"/>
</dbReference>
<dbReference type="Proteomes" id="UP001430455">
    <property type="component" value="Unassembled WGS sequence"/>
</dbReference>
<gene>
    <name evidence="2" type="ORF">EGH23_14345</name>
</gene>
<feature type="compositionally biased region" description="Basic and acidic residues" evidence="1">
    <location>
        <begin position="1"/>
        <end position="12"/>
    </location>
</feature>
<dbReference type="AlphaFoldDB" id="A0AAW4PEQ4"/>
<feature type="region of interest" description="Disordered" evidence="1">
    <location>
        <begin position="1"/>
        <end position="36"/>
    </location>
</feature>
<proteinExistence type="predicted"/>
<accession>A0AAW4PEQ4</accession>
<organism evidence="2 3">
    <name type="scientific">Haloarcula nitratireducens</name>
    <dbReference type="NCBI Taxonomy" id="2487749"/>
    <lineage>
        <taxon>Archaea</taxon>
        <taxon>Methanobacteriati</taxon>
        <taxon>Methanobacteriota</taxon>
        <taxon>Stenosarchaea group</taxon>
        <taxon>Halobacteria</taxon>
        <taxon>Halobacteriales</taxon>
        <taxon>Haloarculaceae</taxon>
        <taxon>Haloarcula</taxon>
    </lineage>
</organism>
<feature type="region of interest" description="Disordered" evidence="1">
    <location>
        <begin position="91"/>
        <end position="111"/>
    </location>
</feature>
<keyword evidence="3" id="KW-1185">Reference proteome</keyword>
<reference evidence="2 3" key="1">
    <citation type="submission" date="2021-06" db="EMBL/GenBank/DDBJ databases">
        <title>Halomicroarcula sp. a new haloarchaeum isolated from saline soil.</title>
        <authorList>
            <person name="Duran-Viseras A."/>
            <person name="Sanchez-Porro C."/>
            <person name="Ventosa A."/>
        </authorList>
    </citation>
    <scope>NUCLEOTIDE SEQUENCE [LARGE SCALE GENOMIC DNA]</scope>
    <source>
        <strain evidence="2 3">F27</strain>
    </source>
</reference>
<comment type="caution">
    <text evidence="2">The sequence shown here is derived from an EMBL/GenBank/DDBJ whole genome shotgun (WGS) entry which is preliminary data.</text>
</comment>